<gene>
    <name evidence="4" type="ORF">ACFQU8_02685</name>
</gene>
<organism evidence="4 5">
    <name type="scientific">Lentibacillus kimchii</name>
    <dbReference type="NCBI Taxonomy" id="1542911"/>
    <lineage>
        <taxon>Bacteria</taxon>
        <taxon>Bacillati</taxon>
        <taxon>Bacillota</taxon>
        <taxon>Bacilli</taxon>
        <taxon>Bacillales</taxon>
        <taxon>Bacillaceae</taxon>
        <taxon>Lentibacillus</taxon>
    </lineage>
</organism>
<protein>
    <submittedName>
        <fullName evidence="4">Nucleoside hydrolase</fullName>
        <ecNumber evidence="4">3.2.2.-</ecNumber>
    </submittedName>
</protein>
<dbReference type="EC" id="3.2.2.-" evidence="4"/>
<evidence type="ECO:0000256" key="1">
    <source>
        <dbReference type="ARBA" id="ARBA00022801"/>
    </source>
</evidence>
<dbReference type="Proteomes" id="UP001596620">
    <property type="component" value="Unassembled WGS sequence"/>
</dbReference>
<comment type="caution">
    <text evidence="4">The sequence shown here is derived from an EMBL/GenBank/DDBJ whole genome shotgun (WGS) entry which is preliminary data.</text>
</comment>
<dbReference type="SUPFAM" id="SSF53590">
    <property type="entry name" value="Nucleoside hydrolase"/>
    <property type="match status" value="1"/>
</dbReference>
<proteinExistence type="predicted"/>
<evidence type="ECO:0000259" key="3">
    <source>
        <dbReference type="Pfam" id="PF01156"/>
    </source>
</evidence>
<keyword evidence="1 4" id="KW-0378">Hydrolase</keyword>
<dbReference type="CDD" id="cd00455">
    <property type="entry name" value="nuc_hydro"/>
    <property type="match status" value="1"/>
</dbReference>
<dbReference type="InterPro" id="IPR023186">
    <property type="entry name" value="IUNH"/>
</dbReference>
<dbReference type="Gene3D" id="3.90.245.10">
    <property type="entry name" value="Ribonucleoside hydrolase-like"/>
    <property type="match status" value="1"/>
</dbReference>
<evidence type="ECO:0000256" key="2">
    <source>
        <dbReference type="ARBA" id="ARBA00023295"/>
    </source>
</evidence>
<dbReference type="EMBL" id="JBHTGR010000004">
    <property type="protein sequence ID" value="MFC7746146.1"/>
    <property type="molecule type" value="Genomic_DNA"/>
</dbReference>
<reference evidence="5" key="1">
    <citation type="journal article" date="2019" name="Int. J. Syst. Evol. Microbiol.">
        <title>The Global Catalogue of Microorganisms (GCM) 10K type strain sequencing project: providing services to taxonomists for standard genome sequencing and annotation.</title>
        <authorList>
            <consortium name="The Broad Institute Genomics Platform"/>
            <consortium name="The Broad Institute Genome Sequencing Center for Infectious Disease"/>
            <person name="Wu L."/>
            <person name="Ma J."/>
        </authorList>
    </citation>
    <scope>NUCLEOTIDE SEQUENCE [LARGE SCALE GENOMIC DNA]</scope>
    <source>
        <strain evidence="5">JCM 30234</strain>
    </source>
</reference>
<evidence type="ECO:0000313" key="5">
    <source>
        <dbReference type="Proteomes" id="UP001596620"/>
    </source>
</evidence>
<name>A0ABW2UQS9_9BACI</name>
<dbReference type="PANTHER" id="PTHR12304:SF4">
    <property type="entry name" value="URIDINE NUCLEOSIDASE"/>
    <property type="match status" value="1"/>
</dbReference>
<dbReference type="InterPro" id="IPR036452">
    <property type="entry name" value="Ribo_hydro-like"/>
</dbReference>
<accession>A0ABW2UQS9</accession>
<dbReference type="GO" id="GO:0016798">
    <property type="term" value="F:hydrolase activity, acting on glycosyl bonds"/>
    <property type="evidence" value="ECO:0007669"/>
    <property type="project" value="UniProtKB-KW"/>
</dbReference>
<sequence>MAQKMIVFGDFGIDDTVALIYSHFDDMIDVVGVVANYGNVSRDKAMANASYMQQRYNMDQSVDVILGANIPMTGEKPASLSEIHGEYGLGPIKPPHAGEEAVTENFFDVVELIRRYQDEHLIIVNIGRLTSLAAMFILYPEEMKKIQAFYFMGGAFWVPGNVTAVSEANFHGDPIAARLVLNQAENVTIVPLDATRQAIVTPQMVDDIDRAGQAEIIKPLLDYYYDFYKQRDPWILGAPQHDVATVMATVYKTMFTFRYLPVKIVENDQGVDRGQSIADIRPYVDVIEKEAKEEKHYRIALDIDYWQFYHQFMAIMTGERFR</sequence>
<dbReference type="RefSeq" id="WP_382357628.1">
    <property type="nucleotide sequence ID" value="NZ_JBHTGR010000004.1"/>
</dbReference>
<keyword evidence="5" id="KW-1185">Reference proteome</keyword>
<dbReference type="Pfam" id="PF01156">
    <property type="entry name" value="IU_nuc_hydro"/>
    <property type="match status" value="1"/>
</dbReference>
<dbReference type="PANTHER" id="PTHR12304">
    <property type="entry name" value="INOSINE-URIDINE PREFERRING NUCLEOSIDE HYDROLASE"/>
    <property type="match status" value="1"/>
</dbReference>
<evidence type="ECO:0000313" key="4">
    <source>
        <dbReference type="EMBL" id="MFC7746146.1"/>
    </source>
</evidence>
<feature type="domain" description="Inosine/uridine-preferring nucleoside hydrolase" evidence="3">
    <location>
        <begin position="6"/>
        <end position="309"/>
    </location>
</feature>
<keyword evidence="2 4" id="KW-0326">Glycosidase</keyword>
<dbReference type="InterPro" id="IPR001910">
    <property type="entry name" value="Inosine/uridine_hydrolase_dom"/>
</dbReference>